<evidence type="ECO:0000256" key="5">
    <source>
        <dbReference type="PROSITE-ProRule" id="PRU01248"/>
    </source>
</evidence>
<comment type="similarity">
    <text evidence="1">Belongs to the 'phage' integrase family.</text>
</comment>
<keyword evidence="4" id="KW-0233">DNA recombination</keyword>
<evidence type="ECO:0000259" key="8">
    <source>
        <dbReference type="PROSITE" id="PS51900"/>
    </source>
</evidence>
<dbReference type="InterPro" id="IPR004107">
    <property type="entry name" value="Integrase_SAM-like_N"/>
</dbReference>
<dbReference type="PANTHER" id="PTHR30349:SF41">
    <property type="entry name" value="INTEGRASE_RECOMBINASE PROTEIN MJ0367-RELATED"/>
    <property type="match status" value="1"/>
</dbReference>
<dbReference type="Gene3D" id="1.10.150.130">
    <property type="match status" value="1"/>
</dbReference>
<evidence type="ECO:0000259" key="7">
    <source>
        <dbReference type="PROSITE" id="PS51898"/>
    </source>
</evidence>
<dbReference type="SUPFAM" id="SSF56349">
    <property type="entry name" value="DNA breaking-rejoining enzymes"/>
    <property type="match status" value="1"/>
</dbReference>
<name>A0ABT6N107_9SPHN</name>
<dbReference type="PANTHER" id="PTHR30349">
    <property type="entry name" value="PHAGE INTEGRASE-RELATED"/>
    <property type="match status" value="1"/>
</dbReference>
<dbReference type="InterPro" id="IPR011010">
    <property type="entry name" value="DNA_brk_join_enz"/>
</dbReference>
<gene>
    <name evidence="9" type="ORF">QGN17_09265</name>
</gene>
<dbReference type="InterPro" id="IPR010998">
    <property type="entry name" value="Integrase_recombinase_N"/>
</dbReference>
<evidence type="ECO:0000256" key="6">
    <source>
        <dbReference type="SAM" id="MobiDB-lite"/>
    </source>
</evidence>
<evidence type="ECO:0000313" key="10">
    <source>
        <dbReference type="Proteomes" id="UP001160625"/>
    </source>
</evidence>
<dbReference type="InterPro" id="IPR050090">
    <property type="entry name" value="Tyrosine_recombinase_XerCD"/>
</dbReference>
<protein>
    <submittedName>
        <fullName evidence="9">Tyrosine-type recombinase/integrase</fullName>
    </submittedName>
</protein>
<evidence type="ECO:0000256" key="1">
    <source>
        <dbReference type="ARBA" id="ARBA00008857"/>
    </source>
</evidence>
<feature type="compositionally biased region" description="Basic and acidic residues" evidence="6">
    <location>
        <begin position="355"/>
        <end position="366"/>
    </location>
</feature>
<dbReference type="Gene3D" id="1.10.443.10">
    <property type="entry name" value="Intergrase catalytic core"/>
    <property type="match status" value="1"/>
</dbReference>
<keyword evidence="2" id="KW-0229">DNA integration</keyword>
<evidence type="ECO:0000256" key="2">
    <source>
        <dbReference type="ARBA" id="ARBA00022908"/>
    </source>
</evidence>
<dbReference type="Pfam" id="PF00589">
    <property type="entry name" value="Phage_integrase"/>
    <property type="match status" value="1"/>
</dbReference>
<dbReference type="Proteomes" id="UP001160625">
    <property type="component" value="Unassembled WGS sequence"/>
</dbReference>
<reference evidence="9" key="1">
    <citation type="submission" date="2023-04" db="EMBL/GenBank/DDBJ databases">
        <title>Sphingomonas sp. MAHUQ-71 isolated from rice field.</title>
        <authorList>
            <person name="Huq M.A."/>
        </authorList>
    </citation>
    <scope>NUCLEOTIDE SEQUENCE</scope>
    <source>
        <strain evidence="9">MAHUQ-71</strain>
    </source>
</reference>
<dbReference type="CDD" id="cd00397">
    <property type="entry name" value="DNA_BRE_C"/>
    <property type="match status" value="1"/>
</dbReference>
<accession>A0ABT6N107</accession>
<sequence>MGDADQQEYGMSKNLYLRNGIFWARFKVGGVEYRESLRTRSEKVAERRLKIRREEVEDKALFKIAGPTSWQSAVVSWNENVSFGSERTFNRYVSSLIQLRAWLDDKNVHEITPEMVRDIIKARRRGGVKNATIRRDMTALSSVLNHCADEGWIGENPIESINLRRVAAEKFVPIVLPTEASIAIMSRRITSRMWDMFEFTRETGLRLEETTTLRHTSIDRAGRTITIKGKGSKVRTLPLTAKAVTIIDRQPRYIGKPLVFWRGEGEPIKDVSTRTTRYMVTAARWAAQRNMEFEPFSHHGMRHLFAVEYLRDRRGSIYDLQGEMGHGSISTTERYLAFLTPEQAKAAKSSVAQKPAREQRFASDDA</sequence>
<dbReference type="InterPro" id="IPR013762">
    <property type="entry name" value="Integrase-like_cat_sf"/>
</dbReference>
<feature type="domain" description="Tyr recombinase" evidence="7">
    <location>
        <begin position="170"/>
        <end position="349"/>
    </location>
</feature>
<feature type="region of interest" description="Disordered" evidence="6">
    <location>
        <begin position="347"/>
        <end position="366"/>
    </location>
</feature>
<evidence type="ECO:0000256" key="3">
    <source>
        <dbReference type="ARBA" id="ARBA00023125"/>
    </source>
</evidence>
<keyword evidence="3 5" id="KW-0238">DNA-binding</keyword>
<dbReference type="EMBL" id="JARYGZ010000001">
    <property type="protein sequence ID" value="MDH7638917.1"/>
    <property type="molecule type" value="Genomic_DNA"/>
</dbReference>
<proteinExistence type="inferred from homology"/>
<comment type="caution">
    <text evidence="9">The sequence shown here is derived from an EMBL/GenBank/DDBJ whole genome shotgun (WGS) entry which is preliminary data.</text>
</comment>
<dbReference type="Pfam" id="PF02899">
    <property type="entry name" value="Phage_int_SAM_1"/>
    <property type="match status" value="1"/>
</dbReference>
<dbReference type="PROSITE" id="PS51900">
    <property type="entry name" value="CB"/>
    <property type="match status" value="1"/>
</dbReference>
<feature type="domain" description="Core-binding (CB)" evidence="8">
    <location>
        <begin position="68"/>
        <end position="148"/>
    </location>
</feature>
<dbReference type="InterPro" id="IPR044068">
    <property type="entry name" value="CB"/>
</dbReference>
<evidence type="ECO:0000313" key="9">
    <source>
        <dbReference type="EMBL" id="MDH7638917.1"/>
    </source>
</evidence>
<evidence type="ECO:0000256" key="4">
    <source>
        <dbReference type="ARBA" id="ARBA00023172"/>
    </source>
</evidence>
<dbReference type="InterPro" id="IPR002104">
    <property type="entry name" value="Integrase_catalytic"/>
</dbReference>
<dbReference type="RefSeq" id="WP_281044189.1">
    <property type="nucleotide sequence ID" value="NZ_JARYGZ010000001.1"/>
</dbReference>
<keyword evidence="10" id="KW-1185">Reference proteome</keyword>
<organism evidence="9 10">
    <name type="scientific">Sphingomonas oryzagri</name>
    <dbReference type="NCBI Taxonomy" id="3042314"/>
    <lineage>
        <taxon>Bacteria</taxon>
        <taxon>Pseudomonadati</taxon>
        <taxon>Pseudomonadota</taxon>
        <taxon>Alphaproteobacteria</taxon>
        <taxon>Sphingomonadales</taxon>
        <taxon>Sphingomonadaceae</taxon>
        <taxon>Sphingomonas</taxon>
    </lineage>
</organism>
<dbReference type="PROSITE" id="PS51898">
    <property type="entry name" value="TYR_RECOMBINASE"/>
    <property type="match status" value="1"/>
</dbReference>